<dbReference type="EC" id="4.6.1.1" evidence="5"/>
<evidence type="ECO:0000256" key="3">
    <source>
        <dbReference type="ARBA" id="ARBA00001946"/>
    </source>
</evidence>
<evidence type="ECO:0000256" key="1">
    <source>
        <dbReference type="ARBA" id="ARBA00001593"/>
    </source>
</evidence>
<dbReference type="GO" id="GO:0005524">
    <property type="term" value="F:ATP binding"/>
    <property type="evidence" value="ECO:0007669"/>
    <property type="project" value="UniProtKB-KW"/>
</dbReference>
<dbReference type="InterPro" id="IPR029787">
    <property type="entry name" value="Nucleotide_cyclase"/>
</dbReference>
<comment type="cofactor">
    <cofactor evidence="3">
        <name>Mg(2+)</name>
        <dbReference type="ChEBI" id="CHEBI:18420"/>
    </cofactor>
</comment>
<keyword evidence="19" id="KW-1185">Reference proteome</keyword>
<feature type="transmembrane region" description="Helical" evidence="17">
    <location>
        <begin position="862"/>
        <end position="883"/>
    </location>
</feature>
<dbReference type="SUPFAM" id="SSF55073">
    <property type="entry name" value="Nucleotide cyclase"/>
    <property type="match status" value="2"/>
</dbReference>
<evidence type="ECO:0000256" key="2">
    <source>
        <dbReference type="ARBA" id="ARBA00001936"/>
    </source>
</evidence>
<evidence type="ECO:0000256" key="16">
    <source>
        <dbReference type="SAM" id="MobiDB-lite"/>
    </source>
</evidence>
<feature type="region of interest" description="Disordered" evidence="16">
    <location>
        <begin position="361"/>
        <end position="384"/>
    </location>
</feature>
<proteinExistence type="inferred from homology"/>
<dbReference type="GO" id="GO:0005886">
    <property type="term" value="C:plasma membrane"/>
    <property type="evidence" value="ECO:0007669"/>
    <property type="project" value="TreeGrafter"/>
</dbReference>
<keyword evidence="11 17" id="KW-1133">Transmembrane helix</keyword>
<feature type="compositionally biased region" description="Low complexity" evidence="16">
    <location>
        <begin position="641"/>
        <end position="668"/>
    </location>
</feature>
<evidence type="ECO:0000256" key="8">
    <source>
        <dbReference type="ARBA" id="ARBA00022741"/>
    </source>
</evidence>
<dbReference type="KEGG" id="pmrn:116951471"/>
<keyword evidence="10" id="KW-0460">Magnesium</keyword>
<protein>
    <recommendedName>
        <fullName evidence="5">adenylate cyclase</fullName>
        <ecNumber evidence="5">4.6.1.1</ecNumber>
    </recommendedName>
</protein>
<dbReference type="PANTHER" id="PTHR45627:SF8">
    <property type="entry name" value="ADENYLATE CYCLASE TYPE 9"/>
    <property type="match status" value="1"/>
</dbReference>
<dbReference type="SMART" id="SM00044">
    <property type="entry name" value="CYCc"/>
    <property type="match status" value="2"/>
</dbReference>
<dbReference type="InterPro" id="IPR001054">
    <property type="entry name" value="A/G_cyclase"/>
</dbReference>
<feature type="region of interest" description="Disordered" evidence="16">
    <location>
        <begin position="641"/>
        <end position="750"/>
    </location>
</feature>
<keyword evidence="9" id="KW-0067">ATP-binding</keyword>
<dbReference type="CTD" id="115"/>
<keyword evidence="8" id="KW-0547">Nucleotide-binding</keyword>
<keyword evidence="7" id="KW-0479">Metal-binding</keyword>
<dbReference type="InterPro" id="IPR018297">
    <property type="entry name" value="A/G_cyclase_CS"/>
</dbReference>
<evidence type="ECO:0000256" key="5">
    <source>
        <dbReference type="ARBA" id="ARBA00012201"/>
    </source>
</evidence>
<feature type="region of interest" description="Disordered" evidence="16">
    <location>
        <begin position="1380"/>
        <end position="1540"/>
    </location>
</feature>
<dbReference type="PANTHER" id="PTHR45627">
    <property type="entry name" value="ADENYLATE CYCLASE TYPE 1"/>
    <property type="match status" value="1"/>
</dbReference>
<evidence type="ECO:0000256" key="6">
    <source>
        <dbReference type="ARBA" id="ARBA00022692"/>
    </source>
</evidence>
<evidence type="ECO:0000313" key="19">
    <source>
        <dbReference type="Proteomes" id="UP001318040"/>
    </source>
</evidence>
<feature type="transmembrane region" description="Helical" evidence="17">
    <location>
        <begin position="97"/>
        <end position="115"/>
    </location>
</feature>
<dbReference type="CDD" id="cd07302">
    <property type="entry name" value="CHD"/>
    <property type="match status" value="2"/>
</dbReference>
<evidence type="ECO:0000256" key="4">
    <source>
        <dbReference type="ARBA" id="ARBA00004141"/>
    </source>
</evidence>
<dbReference type="Gene3D" id="3.30.70.1230">
    <property type="entry name" value="Nucleotide cyclase"/>
    <property type="match status" value="2"/>
</dbReference>
<dbReference type="Proteomes" id="UP001318040">
    <property type="component" value="Chromosome 43"/>
</dbReference>
<evidence type="ECO:0000256" key="13">
    <source>
        <dbReference type="ARBA" id="ARBA00023136"/>
    </source>
</evidence>
<comment type="catalytic activity">
    <reaction evidence="1">
        <text>ATP = 3',5'-cyclic AMP + diphosphate</text>
        <dbReference type="Rhea" id="RHEA:15389"/>
        <dbReference type="ChEBI" id="CHEBI:30616"/>
        <dbReference type="ChEBI" id="CHEBI:33019"/>
        <dbReference type="ChEBI" id="CHEBI:58165"/>
        <dbReference type="EC" id="4.6.1.1"/>
    </reaction>
</comment>
<organism evidence="19 20">
    <name type="scientific">Petromyzon marinus</name>
    <name type="common">Sea lamprey</name>
    <dbReference type="NCBI Taxonomy" id="7757"/>
    <lineage>
        <taxon>Eukaryota</taxon>
        <taxon>Metazoa</taxon>
        <taxon>Chordata</taxon>
        <taxon>Craniata</taxon>
        <taxon>Vertebrata</taxon>
        <taxon>Cyclostomata</taxon>
        <taxon>Hyperoartia</taxon>
        <taxon>Petromyzontiformes</taxon>
        <taxon>Petromyzontidae</taxon>
        <taxon>Petromyzon</taxon>
    </lineage>
</organism>
<feature type="transmembrane region" description="Helical" evidence="17">
    <location>
        <begin position="255"/>
        <end position="279"/>
    </location>
</feature>
<keyword evidence="6 17" id="KW-0812">Transmembrane</keyword>
<gene>
    <name evidence="20" type="primary">ADCY9</name>
</gene>
<evidence type="ECO:0000313" key="20">
    <source>
        <dbReference type="RefSeq" id="XP_032825987.1"/>
    </source>
</evidence>
<name>A0AAJ7TXR1_PETMA</name>
<feature type="compositionally biased region" description="Acidic residues" evidence="16">
    <location>
        <begin position="1505"/>
        <end position="1518"/>
    </location>
</feature>
<dbReference type="Pfam" id="PF00211">
    <property type="entry name" value="Guanylate_cyc"/>
    <property type="match status" value="2"/>
</dbReference>
<dbReference type="GO" id="GO:0004016">
    <property type="term" value="F:adenylate cyclase activity"/>
    <property type="evidence" value="ECO:0007669"/>
    <property type="project" value="UniProtKB-EC"/>
</dbReference>
<feature type="compositionally biased region" description="Basic and acidic residues" evidence="16">
    <location>
        <begin position="1457"/>
        <end position="1472"/>
    </location>
</feature>
<evidence type="ECO:0000256" key="14">
    <source>
        <dbReference type="ARBA" id="ARBA00023239"/>
    </source>
</evidence>
<sequence length="1560" mass="168147">MRDGGGTTMATLGSEVLYDTRGHGGVSVRLTRARVSSCCSGDSASRPGGRLHRRHRRHRLPQLFERAAASWWNPKFDSLELEAACEQRCYPQTRRRFRYALAYASAACLLRALTYALDWDARRAARLAPALSFLLLCAGLMALTFLRAYERRRAVREALAVLLFVALAGASLAMAAALVPARPFLPPDLSPVGSFAVCVEVLLLLYTAMPLPLYACALLGLSYSVLFEVVGQLWSTGLLLPNVSAGWLSRAHTEGLAATVVGKAFLHLCIHAIGIHIFIMSQVRSRSTFLKVGQSIIHGKELEVEKALKEKMIHAVMPRMIADELLRQQGDDDSEVSPRRCVAPGCPVAAASAAAAAANSSASAPTTASNPGPRKKKKGSIPREQLPFRPFTMKRMSEVSVLFADIVGFTKMSANKSAATLVRLLNDLFGRFDKLCEVTGCEKISTLGDCYYCVAGCPEPRTDHAACCVEMGLGMIAAIEQFCRDNRETVDMRVGVHTGTVLCGILGMKRFKFDVLSNDVNLANMMEQLGVAGKVHVSEATALCLDERYTMEDGRLFERIGPNAVLAEQLKGMKTFLISGYRDEDARPSWREGSQPVLSSSQGCLLYPWSPPWGDEPLALHAHQGGSLPSSHLLEDGQTLAAGAPAGPATPAAAAGADQNPQTEAAPATRPPRPHSDGANAHGSKASCTPSVFSSSGGDGGGGGGGGGCGGGAASKEKAVEGHNGCQDSAASKDRALGPEPPCKGPPKVHNGLLAVKEEGKLANSRTSLVETLQERMCKERAPLLPINMRYKHLLRQSDIHFVEVIKSDRLMEDYFFKPPINKLSLQFLDKNLEKAYRASYQEEVANGRHVDTFANPTFSSLLDVLLSSLVFVLASLACLLVLPPWPEVPLLPMVTFAVAFTLQLFCLLVSIRMVFFLEHVLTCTRLVMEFVSGWIPRHLIGALYVSLPAVMVLTHFTCHLDSRHTARLFFCCVMIVGVTHYLNFCQLSSWLRSSLATVVAALLLLLIYVPVCGDRPWGAGNESLPLNVSAPVVSVPLAALSAAQGGHGGNSGSVRGWELAADLLLLVLLIWFLNREFEVAYRLNYHGNVEAELHQRKIQHMKNQADLLLHNIIPGHVADQLKVQPHYSKNHEDVGVIFASIVNFSEFYEENYEGGKECYRVLHELMSDLDQLLARDHYGGIEKIKTIGATYMAASGLNVPEPRAGDAHAHLRTLFEFARDMMSIVEDFNKDMLWFNFRLRIGFNHGPLTAGVIGTTKPLYDIWGDTVNIASRMDSTGVDCRVQVSQESYHVLCDMGYQFDYRGTVNVKGKGQMKTYLFPPTDGGHAAPQPPPPPLLPPLLPMTPDIHTQVDGSIGRSPAEEEAHSLLASLSASDACIITFSESPPRGGGGGGDSPRRALAGVRGQRASSLSSLPHGAGPRGRRRGYARPPVSTAAAALAFSAPPPPAQNGVGPDARPAEKGLRTRSRTREDGDGEGGGGGDTRSDLDDGGGAVKDSSRASSGVDSDEGSEEEEEEEPSPPGPCGGREGGGLVPECRPNGVECRFPAEAERAGMCVQDSV</sequence>
<dbReference type="FunFam" id="3.30.70.1230:FF:000008">
    <property type="entry name" value="Adenylate cyclase type 9"/>
    <property type="match status" value="1"/>
</dbReference>
<dbReference type="RefSeq" id="XP_032825987.1">
    <property type="nucleotide sequence ID" value="XM_032970096.1"/>
</dbReference>
<comment type="subcellular location">
    <subcellularLocation>
        <location evidence="4">Membrane</location>
        <topology evidence="4">Multi-pass membrane protein</topology>
    </subcellularLocation>
</comment>
<dbReference type="PROSITE" id="PS50125">
    <property type="entry name" value="GUANYLATE_CYCLASE_2"/>
    <property type="match status" value="2"/>
</dbReference>
<feature type="transmembrane region" description="Helical" evidence="17">
    <location>
        <begin position="895"/>
        <end position="918"/>
    </location>
</feature>
<keyword evidence="12" id="KW-0115">cAMP biosynthesis</keyword>
<evidence type="ECO:0000256" key="10">
    <source>
        <dbReference type="ARBA" id="ARBA00022842"/>
    </source>
</evidence>
<dbReference type="PROSITE" id="PS00452">
    <property type="entry name" value="GUANYLATE_CYCLASE_1"/>
    <property type="match status" value="2"/>
</dbReference>
<evidence type="ECO:0000256" key="9">
    <source>
        <dbReference type="ARBA" id="ARBA00022840"/>
    </source>
</evidence>
<evidence type="ECO:0000256" key="15">
    <source>
        <dbReference type="RuleBase" id="RU000405"/>
    </source>
</evidence>
<evidence type="ECO:0000259" key="18">
    <source>
        <dbReference type="PROSITE" id="PS50125"/>
    </source>
</evidence>
<dbReference type="GO" id="GO:0007189">
    <property type="term" value="P:adenylate cyclase-activating G protein-coupled receptor signaling pathway"/>
    <property type="evidence" value="ECO:0007669"/>
    <property type="project" value="TreeGrafter"/>
</dbReference>
<evidence type="ECO:0000256" key="7">
    <source>
        <dbReference type="ARBA" id="ARBA00022723"/>
    </source>
</evidence>
<feature type="domain" description="Guanylate cyclase" evidence="18">
    <location>
        <begin position="400"/>
        <end position="527"/>
    </location>
</feature>
<feature type="transmembrane region" description="Helical" evidence="17">
    <location>
        <begin position="939"/>
        <end position="959"/>
    </location>
</feature>
<feature type="compositionally biased region" description="Low complexity" evidence="16">
    <location>
        <begin position="1428"/>
        <end position="1442"/>
    </location>
</feature>
<feature type="transmembrane region" description="Helical" evidence="17">
    <location>
        <begin position="158"/>
        <end position="177"/>
    </location>
</feature>
<dbReference type="GO" id="GO:0046872">
    <property type="term" value="F:metal ion binding"/>
    <property type="evidence" value="ECO:0007669"/>
    <property type="project" value="UniProtKB-KW"/>
</dbReference>
<keyword evidence="14 15" id="KW-0456">Lyase</keyword>
<feature type="domain" description="Guanylate cyclase" evidence="18">
    <location>
        <begin position="1136"/>
        <end position="1275"/>
    </location>
</feature>
<feature type="compositionally biased region" description="Polar residues" evidence="16">
    <location>
        <begin position="686"/>
        <end position="696"/>
    </location>
</feature>
<feature type="transmembrane region" description="Helical" evidence="17">
    <location>
        <begin position="995"/>
        <end position="1012"/>
    </location>
</feature>
<keyword evidence="13 17" id="KW-0472">Membrane</keyword>
<feature type="transmembrane region" description="Helical" evidence="17">
    <location>
        <begin position="127"/>
        <end position="146"/>
    </location>
</feature>
<dbReference type="GO" id="GO:0035556">
    <property type="term" value="P:intracellular signal transduction"/>
    <property type="evidence" value="ECO:0007669"/>
    <property type="project" value="InterPro"/>
</dbReference>
<feature type="compositionally biased region" description="Gly residues" evidence="16">
    <location>
        <begin position="697"/>
        <end position="713"/>
    </location>
</feature>
<evidence type="ECO:0000256" key="17">
    <source>
        <dbReference type="SAM" id="Phobius"/>
    </source>
</evidence>
<reference evidence="20" key="1">
    <citation type="submission" date="2025-08" db="UniProtKB">
        <authorList>
            <consortium name="RefSeq"/>
        </authorList>
    </citation>
    <scope>IDENTIFICATION</scope>
    <source>
        <tissue evidence="20">Sperm</tissue>
    </source>
</reference>
<comment type="similarity">
    <text evidence="15">Belongs to the adenylyl cyclase class-4/guanylyl cyclase family.</text>
</comment>
<feature type="transmembrane region" description="Helical" evidence="17">
    <location>
        <begin position="965"/>
        <end position="983"/>
    </location>
</feature>
<evidence type="ECO:0000256" key="11">
    <source>
        <dbReference type="ARBA" id="ARBA00022989"/>
    </source>
</evidence>
<dbReference type="GO" id="GO:0006171">
    <property type="term" value="P:cAMP biosynthetic process"/>
    <property type="evidence" value="ECO:0007669"/>
    <property type="project" value="UniProtKB-KW"/>
</dbReference>
<comment type="cofactor">
    <cofactor evidence="2">
        <name>Mn(2+)</name>
        <dbReference type="ChEBI" id="CHEBI:29035"/>
    </cofactor>
</comment>
<feature type="compositionally biased region" description="Low complexity" evidence="16">
    <location>
        <begin position="361"/>
        <end position="372"/>
    </location>
</feature>
<accession>A0AAJ7TXR1</accession>
<evidence type="ECO:0000256" key="12">
    <source>
        <dbReference type="ARBA" id="ARBA00022998"/>
    </source>
</evidence>